<organism evidence="1 2">
    <name type="scientific">Echinococcus granulosus</name>
    <name type="common">Hydatid tapeworm</name>
    <dbReference type="NCBI Taxonomy" id="6210"/>
    <lineage>
        <taxon>Eukaryota</taxon>
        <taxon>Metazoa</taxon>
        <taxon>Spiralia</taxon>
        <taxon>Lophotrochozoa</taxon>
        <taxon>Platyhelminthes</taxon>
        <taxon>Cestoda</taxon>
        <taxon>Eucestoda</taxon>
        <taxon>Cyclophyllidea</taxon>
        <taxon>Taeniidae</taxon>
        <taxon>Echinococcus</taxon>
        <taxon>Echinococcus granulosus group</taxon>
    </lineage>
</organism>
<dbReference type="Proteomes" id="UP000019149">
    <property type="component" value="Unassembled WGS sequence"/>
</dbReference>
<evidence type="ECO:0000313" key="1">
    <source>
        <dbReference type="EMBL" id="EUB57480.1"/>
    </source>
</evidence>
<reference evidence="1 2" key="1">
    <citation type="journal article" date="2013" name="Nat. Genet.">
        <title>The genome of the hydatid tapeworm Echinococcus granulosus.</title>
        <authorList>
            <person name="Zheng H."/>
            <person name="Zhang W."/>
            <person name="Zhang L."/>
            <person name="Zhang Z."/>
            <person name="Li J."/>
            <person name="Lu G."/>
            <person name="Zhu Y."/>
            <person name="Wang Y."/>
            <person name="Huang Y."/>
            <person name="Liu J."/>
            <person name="Kang H."/>
            <person name="Chen J."/>
            <person name="Wang L."/>
            <person name="Chen A."/>
            <person name="Yu S."/>
            <person name="Gao Z."/>
            <person name="Jin L."/>
            <person name="Gu W."/>
            <person name="Wang Z."/>
            <person name="Zhao L."/>
            <person name="Shi B."/>
            <person name="Wen H."/>
            <person name="Lin R."/>
            <person name="Jones M.K."/>
            <person name="Brejova B."/>
            <person name="Vinar T."/>
            <person name="Zhao G."/>
            <person name="McManus D.P."/>
            <person name="Chen Z."/>
            <person name="Zhou Y."/>
            <person name="Wang S."/>
        </authorList>
    </citation>
    <scope>NUCLEOTIDE SEQUENCE [LARGE SCALE GENOMIC DNA]</scope>
</reference>
<accession>W6U907</accession>
<evidence type="ECO:0000313" key="2">
    <source>
        <dbReference type="Proteomes" id="UP000019149"/>
    </source>
</evidence>
<proteinExistence type="predicted"/>
<dbReference type="CTD" id="36343360"/>
<dbReference type="RefSeq" id="XP_024348676.1">
    <property type="nucleotide sequence ID" value="XM_024496894.1"/>
</dbReference>
<dbReference type="AlphaFoldDB" id="W6U907"/>
<dbReference type="EMBL" id="APAU02000083">
    <property type="protein sequence ID" value="EUB57480.1"/>
    <property type="molecule type" value="Genomic_DNA"/>
</dbReference>
<protein>
    <submittedName>
        <fullName evidence="1">Uncharacterized protein</fullName>
    </submittedName>
</protein>
<dbReference type="GeneID" id="36343360"/>
<dbReference type="KEGG" id="egl:EGR_07645"/>
<sequence length="84" mass="10085">MGRQIDTTLILCQKEICVKRLEYLVYDKQKYTMRCLIVLKYLYLYLFDYITELSSCCRAWLVHENKQALPLDTEGEKVDLKKIE</sequence>
<gene>
    <name evidence="1" type="ORF">EGR_07645</name>
</gene>
<name>W6U907_ECHGR</name>
<comment type="caution">
    <text evidence="1">The sequence shown here is derived from an EMBL/GenBank/DDBJ whole genome shotgun (WGS) entry which is preliminary data.</text>
</comment>
<keyword evidence="2" id="KW-1185">Reference proteome</keyword>